<dbReference type="OrthoDB" id="418728at2"/>
<evidence type="ECO:0008006" key="3">
    <source>
        <dbReference type="Google" id="ProtNLM"/>
    </source>
</evidence>
<dbReference type="KEGG" id="rpc:RPC_1793"/>
<proteinExistence type="predicted"/>
<organism evidence="2">
    <name type="scientific">Rhodopseudomonas palustris (strain BisB18)</name>
    <dbReference type="NCBI Taxonomy" id="316056"/>
    <lineage>
        <taxon>Bacteria</taxon>
        <taxon>Pseudomonadati</taxon>
        <taxon>Pseudomonadota</taxon>
        <taxon>Alphaproteobacteria</taxon>
        <taxon>Hyphomicrobiales</taxon>
        <taxon>Nitrobacteraceae</taxon>
        <taxon>Rhodopseudomonas</taxon>
    </lineage>
</organism>
<dbReference type="PANTHER" id="PTHR30619:SF1">
    <property type="entry name" value="RECOMBINATION PROTEIN 2"/>
    <property type="match status" value="1"/>
</dbReference>
<protein>
    <recommendedName>
        <fullName evidence="3">Metallo-beta-lactamase domain-containing protein</fullName>
    </recommendedName>
</protein>
<dbReference type="RefSeq" id="WP_011472256.1">
    <property type="nucleotide sequence ID" value="NC_007925.1"/>
</dbReference>
<gene>
    <name evidence="2" type="ordered locus">RPC_1793</name>
</gene>
<evidence type="ECO:0000313" key="2">
    <source>
        <dbReference type="EMBL" id="ABD87352.1"/>
    </source>
</evidence>
<dbReference type="SUPFAM" id="SSF56281">
    <property type="entry name" value="Metallo-hydrolase/oxidoreductase"/>
    <property type="match status" value="1"/>
</dbReference>
<name>Q217T4_RHOPB</name>
<dbReference type="InterPro" id="IPR036866">
    <property type="entry name" value="RibonucZ/Hydroxyglut_hydro"/>
</dbReference>
<dbReference type="AlphaFoldDB" id="Q217T4"/>
<dbReference type="STRING" id="316056.RPC_1793"/>
<feature type="region of interest" description="Disordered" evidence="1">
    <location>
        <begin position="366"/>
        <end position="386"/>
    </location>
</feature>
<dbReference type="HOGENOM" id="CLU_052638_0_0_5"/>
<dbReference type="InterPro" id="IPR052159">
    <property type="entry name" value="Competence_DNA_uptake"/>
</dbReference>
<dbReference type="eggNOG" id="COG2333">
    <property type="taxonomic scope" value="Bacteria"/>
</dbReference>
<sequence length="427" mass="47105">MHFSLDVLPARKGDCLMLHYGSDDDPHLILIDGGPSDVYAPQLKPRLELVRGARGIDETEPLPLDVVMVSHIDDDHIRGIIELSEEQLHQTADLKLKVKTLWHNSFDDLLGTKPGALTAGFGTASVLAGLDSPAVLQELDPEREVEQQTIELLASIPQERTLRDNADKLKWKPNDKFKGDLILAKPAAKPVALAGGLKVAVIGPMQQELQALQAAHDKWLRAQKAGKKKTPEAALAAYVDQSVPNLSSIVVLAELQNKRILLTGDARGDKIIEGMELVGLLKKGGKLHLEILKVPHHGSDNNMETGFFKRVTADHYVFSGDGEHGNPERNTLQMLLDARGTDDDYTIHLTYPIDDIDVARKADWTKEQSKEKNRHKKNPAKPVRENWSPAKHGLAAFFKAHPDFAAKVVTVEPQQPHLIDLLDPVAL</sequence>
<evidence type="ECO:0000256" key="1">
    <source>
        <dbReference type="SAM" id="MobiDB-lite"/>
    </source>
</evidence>
<dbReference type="Gene3D" id="3.60.15.10">
    <property type="entry name" value="Ribonuclease Z/Hydroxyacylglutathione hydrolase-like"/>
    <property type="match status" value="1"/>
</dbReference>
<reference evidence="2" key="1">
    <citation type="submission" date="2006-03" db="EMBL/GenBank/DDBJ databases">
        <title>Complete sequence of Rhodopseudomonas palustris BisB18.</title>
        <authorList>
            <consortium name="US DOE Joint Genome Institute"/>
            <person name="Copeland A."/>
            <person name="Lucas S."/>
            <person name="Lapidus A."/>
            <person name="Barry K."/>
            <person name="Detter J.C."/>
            <person name="Glavina del Rio T."/>
            <person name="Hammon N."/>
            <person name="Israni S."/>
            <person name="Dalin E."/>
            <person name="Tice H."/>
            <person name="Pitluck S."/>
            <person name="Chain P."/>
            <person name="Malfatti S."/>
            <person name="Shin M."/>
            <person name="Vergez L."/>
            <person name="Schmutz J."/>
            <person name="Larimer F."/>
            <person name="Land M."/>
            <person name="Hauser L."/>
            <person name="Pelletier D.A."/>
            <person name="Kyrpides N."/>
            <person name="Anderson I."/>
            <person name="Oda Y."/>
            <person name="Harwood C.S."/>
            <person name="Richardson P."/>
        </authorList>
    </citation>
    <scope>NUCLEOTIDE SEQUENCE [LARGE SCALE GENOMIC DNA]</scope>
    <source>
        <strain evidence="2">BisB18</strain>
    </source>
</reference>
<dbReference type="EMBL" id="CP000301">
    <property type="protein sequence ID" value="ABD87352.1"/>
    <property type="molecule type" value="Genomic_DNA"/>
</dbReference>
<accession>Q217T4</accession>
<dbReference type="PANTHER" id="PTHR30619">
    <property type="entry name" value="DNA INTERNALIZATION/COMPETENCE PROTEIN COMEC/REC2"/>
    <property type="match status" value="1"/>
</dbReference>